<dbReference type="InterPro" id="IPR006973">
    <property type="entry name" value="Cwf_Cwc_15"/>
</dbReference>
<feature type="compositionally biased region" description="Polar residues" evidence="5">
    <location>
        <begin position="22"/>
        <end position="42"/>
    </location>
</feature>
<name>A0A1Y2HT08_9FUNG</name>
<reference evidence="6 7" key="1">
    <citation type="submission" date="2016-07" db="EMBL/GenBank/DDBJ databases">
        <title>Pervasive Adenine N6-methylation of Active Genes in Fungi.</title>
        <authorList>
            <consortium name="DOE Joint Genome Institute"/>
            <person name="Mondo S.J."/>
            <person name="Dannebaum R.O."/>
            <person name="Kuo R.C."/>
            <person name="Labutti K."/>
            <person name="Haridas S."/>
            <person name="Kuo A."/>
            <person name="Salamov A."/>
            <person name="Ahrendt S.R."/>
            <person name="Lipzen A."/>
            <person name="Sullivan W."/>
            <person name="Andreopoulos W.B."/>
            <person name="Clum A."/>
            <person name="Lindquist E."/>
            <person name="Daum C."/>
            <person name="Ramamoorthy G.K."/>
            <person name="Gryganskyi A."/>
            <person name="Culley D."/>
            <person name="Magnuson J.K."/>
            <person name="James T.Y."/>
            <person name="O'Malley M.A."/>
            <person name="Stajich J.E."/>
            <person name="Spatafora J.W."/>
            <person name="Visel A."/>
            <person name="Grigoriev I.V."/>
        </authorList>
    </citation>
    <scope>NUCLEOTIDE SEQUENCE [LARGE SCALE GENOMIC DNA]</scope>
    <source>
        <strain evidence="6 7">PL171</strain>
    </source>
</reference>
<sequence length="269" mass="30239">MTTAARPTWNPAMGGHTGRDVGSTSLTRHDASSCSQRGQNSAAELRDRNLKAQLQQAEREYTAKKRKLIGDVDEEADPISIDGDGSRASSRGPQSLDGPSYDDYPPSHATRSGPRSPKRARRSGPDDDDVDDPDRDMAISDSDASGSDSNDESSDDDDDSDDSEDETEQLMRELEKIKRERAEERERQERERQAKEEAEREEALLTSNPLLQLGGSSAARPDFTIKKRWDDDVVFKNQARASDEKPVKRFINDTIRSDFHRKFLNKYIH</sequence>
<evidence type="ECO:0000256" key="4">
    <source>
        <dbReference type="ARBA" id="ARBA00023187"/>
    </source>
</evidence>
<organism evidence="6 7">
    <name type="scientific">Catenaria anguillulae PL171</name>
    <dbReference type="NCBI Taxonomy" id="765915"/>
    <lineage>
        <taxon>Eukaryota</taxon>
        <taxon>Fungi</taxon>
        <taxon>Fungi incertae sedis</taxon>
        <taxon>Blastocladiomycota</taxon>
        <taxon>Blastocladiomycetes</taxon>
        <taxon>Blastocladiales</taxon>
        <taxon>Catenariaceae</taxon>
        <taxon>Catenaria</taxon>
    </lineage>
</organism>
<feature type="region of interest" description="Disordered" evidence="5">
    <location>
        <begin position="1"/>
        <end position="218"/>
    </location>
</feature>
<keyword evidence="3" id="KW-0507">mRNA processing</keyword>
<keyword evidence="7" id="KW-1185">Reference proteome</keyword>
<dbReference type="GO" id="GO:0071013">
    <property type="term" value="C:catalytic step 2 spliceosome"/>
    <property type="evidence" value="ECO:0007669"/>
    <property type="project" value="TreeGrafter"/>
</dbReference>
<dbReference type="GO" id="GO:0003723">
    <property type="term" value="F:RNA binding"/>
    <property type="evidence" value="ECO:0007669"/>
    <property type="project" value="TreeGrafter"/>
</dbReference>
<dbReference type="PANTHER" id="PTHR12718:SF2">
    <property type="entry name" value="SPLICEOSOME-ASSOCIATED PROTEIN CWC15 HOMOLOG"/>
    <property type="match status" value="1"/>
</dbReference>
<evidence type="ECO:0000256" key="5">
    <source>
        <dbReference type="SAM" id="MobiDB-lite"/>
    </source>
</evidence>
<proteinExistence type="inferred from homology"/>
<evidence type="ECO:0000256" key="3">
    <source>
        <dbReference type="ARBA" id="ARBA00022664"/>
    </source>
</evidence>
<dbReference type="Proteomes" id="UP000193411">
    <property type="component" value="Unassembled WGS sequence"/>
</dbReference>
<keyword evidence="4" id="KW-0508">mRNA splicing</keyword>
<comment type="function">
    <text evidence="1">Involved in pre-mRNA splicing.</text>
</comment>
<dbReference type="GO" id="GO:0045292">
    <property type="term" value="P:mRNA cis splicing, via spliceosome"/>
    <property type="evidence" value="ECO:0007669"/>
    <property type="project" value="TreeGrafter"/>
</dbReference>
<gene>
    <name evidence="6" type="ORF">BCR44DRAFT_1433119</name>
</gene>
<dbReference type="PANTHER" id="PTHR12718">
    <property type="entry name" value="CELL CYCLE CONTROL PROTEIN CWF15"/>
    <property type="match status" value="1"/>
</dbReference>
<dbReference type="Pfam" id="PF04889">
    <property type="entry name" value="Cwf_Cwc_15"/>
    <property type="match status" value="1"/>
</dbReference>
<dbReference type="AlphaFoldDB" id="A0A1Y2HT08"/>
<feature type="compositionally biased region" description="Basic and acidic residues" evidence="5">
    <location>
        <begin position="169"/>
        <end position="203"/>
    </location>
</feature>
<evidence type="ECO:0000313" key="7">
    <source>
        <dbReference type="Proteomes" id="UP000193411"/>
    </source>
</evidence>
<accession>A0A1Y2HT08</accession>
<evidence type="ECO:0000313" key="6">
    <source>
        <dbReference type="EMBL" id="ORZ36272.1"/>
    </source>
</evidence>
<comment type="caution">
    <text evidence="6">The sequence shown here is derived from an EMBL/GenBank/DDBJ whole genome shotgun (WGS) entry which is preliminary data.</text>
</comment>
<evidence type="ECO:0000256" key="2">
    <source>
        <dbReference type="ARBA" id="ARBA00006644"/>
    </source>
</evidence>
<feature type="compositionally biased region" description="Acidic residues" evidence="5">
    <location>
        <begin position="149"/>
        <end position="168"/>
    </location>
</feature>
<comment type="similarity">
    <text evidence="2">Belongs to the CWC15 family.</text>
</comment>
<evidence type="ECO:0000256" key="1">
    <source>
        <dbReference type="ARBA" id="ARBA00003777"/>
    </source>
</evidence>
<dbReference type="EMBL" id="MCFL01000018">
    <property type="protein sequence ID" value="ORZ36272.1"/>
    <property type="molecule type" value="Genomic_DNA"/>
</dbReference>
<protein>
    <submittedName>
        <fullName evidence="6">Pre-mRNA-splicing factor Cwf15/Cwc15</fullName>
    </submittedName>
</protein>
<dbReference type="OrthoDB" id="30179at2759"/>
<dbReference type="STRING" id="765915.A0A1Y2HT08"/>